<reference evidence="2" key="1">
    <citation type="submission" date="2021-02" db="EMBL/GenBank/DDBJ databases">
        <authorList>
            <person name="Dougan E. K."/>
            <person name="Rhodes N."/>
            <person name="Thang M."/>
            <person name="Chan C."/>
        </authorList>
    </citation>
    <scope>NUCLEOTIDE SEQUENCE</scope>
</reference>
<dbReference type="Proteomes" id="UP000604046">
    <property type="component" value="Unassembled WGS sequence"/>
</dbReference>
<evidence type="ECO:0000313" key="3">
    <source>
        <dbReference type="Proteomes" id="UP000604046"/>
    </source>
</evidence>
<keyword evidence="3" id="KW-1185">Reference proteome</keyword>
<dbReference type="EMBL" id="CAJNDS010002299">
    <property type="protein sequence ID" value="CAE7418927.1"/>
    <property type="molecule type" value="Genomic_DNA"/>
</dbReference>
<comment type="caution">
    <text evidence="2">The sequence shown here is derived from an EMBL/GenBank/DDBJ whole genome shotgun (WGS) entry which is preliminary data.</text>
</comment>
<name>A0A812R3B9_9DINO</name>
<proteinExistence type="predicted"/>
<dbReference type="AlphaFoldDB" id="A0A812R3B9"/>
<protein>
    <submittedName>
        <fullName evidence="2">Uncharacterized protein</fullName>
    </submittedName>
</protein>
<feature type="compositionally biased region" description="Acidic residues" evidence="1">
    <location>
        <begin position="110"/>
        <end position="121"/>
    </location>
</feature>
<accession>A0A812R3B9</accession>
<feature type="compositionally biased region" description="Basic and acidic residues" evidence="1">
    <location>
        <begin position="263"/>
        <end position="273"/>
    </location>
</feature>
<evidence type="ECO:0000256" key="1">
    <source>
        <dbReference type="SAM" id="MobiDB-lite"/>
    </source>
</evidence>
<feature type="compositionally biased region" description="Basic residues" evidence="1">
    <location>
        <begin position="253"/>
        <end position="262"/>
    </location>
</feature>
<organism evidence="2 3">
    <name type="scientific">Symbiodinium natans</name>
    <dbReference type="NCBI Taxonomy" id="878477"/>
    <lineage>
        <taxon>Eukaryota</taxon>
        <taxon>Sar</taxon>
        <taxon>Alveolata</taxon>
        <taxon>Dinophyceae</taxon>
        <taxon>Suessiales</taxon>
        <taxon>Symbiodiniaceae</taxon>
        <taxon>Symbiodinium</taxon>
    </lineage>
</organism>
<gene>
    <name evidence="2" type="ORF">SNAT2548_LOCUS22782</name>
</gene>
<feature type="compositionally biased region" description="Low complexity" evidence="1">
    <location>
        <begin position="288"/>
        <end position="302"/>
    </location>
</feature>
<feature type="region of interest" description="Disordered" evidence="1">
    <location>
        <begin position="1"/>
        <end position="324"/>
    </location>
</feature>
<feature type="compositionally biased region" description="Low complexity" evidence="1">
    <location>
        <begin position="163"/>
        <end position="200"/>
    </location>
</feature>
<evidence type="ECO:0000313" key="2">
    <source>
        <dbReference type="EMBL" id="CAE7418927.1"/>
    </source>
</evidence>
<feature type="compositionally biased region" description="Basic and acidic residues" evidence="1">
    <location>
        <begin position="1"/>
        <end position="22"/>
    </location>
</feature>
<feature type="compositionally biased region" description="Basic and acidic residues" evidence="1">
    <location>
        <begin position="31"/>
        <end position="47"/>
    </location>
</feature>
<feature type="compositionally biased region" description="Basic and acidic residues" evidence="1">
    <location>
        <begin position="76"/>
        <end position="95"/>
    </location>
</feature>
<sequence>MSMVRWRGERERERDPDLDKPDWGTSESEGENARRSPKLEGEARPCERPSANTPAPPAGDNTMTEGADQEIANNEIKNKDWEKLGRKGEEDEEHRGHQRAPTDTPPPPDNEYEEVQVEPEGDEHGSMSGSLESGHKRLPQPAVPQHPRRGPWWRLQHTQPMRTTTATTTSTTASPASTSTLPTIGGTTQQQPRSQHHQPSGMQHVREYPARSLPPPQKSKKRSREPFETPWAPRTTKEDEWGVTDSRIPSTPRPRKGTPRPRKAQDRRNDRPPLPRKRRYEQSMGVETTTATATAASSSTTSRENLTSQIKRVATHPWSRPTRS</sequence>